<evidence type="ECO:0000313" key="1">
    <source>
        <dbReference type="EMBL" id="KTB35859.1"/>
    </source>
</evidence>
<dbReference type="AlphaFoldDB" id="A0A0W0FHT8"/>
<gene>
    <name evidence="1" type="ORF">WG66_11563</name>
</gene>
<protein>
    <submittedName>
        <fullName evidence="1">Uncharacterized protein</fullName>
    </submittedName>
</protein>
<proteinExistence type="predicted"/>
<dbReference type="Proteomes" id="UP000054988">
    <property type="component" value="Unassembled WGS sequence"/>
</dbReference>
<dbReference type="EMBL" id="LATX01001965">
    <property type="protein sequence ID" value="KTB35859.1"/>
    <property type="molecule type" value="Genomic_DNA"/>
</dbReference>
<organism evidence="1 2">
    <name type="scientific">Moniliophthora roreri</name>
    <name type="common">Frosty pod rot fungus</name>
    <name type="synonym">Monilia roreri</name>
    <dbReference type="NCBI Taxonomy" id="221103"/>
    <lineage>
        <taxon>Eukaryota</taxon>
        <taxon>Fungi</taxon>
        <taxon>Dikarya</taxon>
        <taxon>Basidiomycota</taxon>
        <taxon>Agaricomycotina</taxon>
        <taxon>Agaricomycetes</taxon>
        <taxon>Agaricomycetidae</taxon>
        <taxon>Agaricales</taxon>
        <taxon>Marasmiineae</taxon>
        <taxon>Marasmiaceae</taxon>
        <taxon>Moniliophthora</taxon>
    </lineage>
</organism>
<comment type="caution">
    <text evidence="1">The sequence shown here is derived from an EMBL/GenBank/DDBJ whole genome shotgun (WGS) entry which is preliminary data.</text>
</comment>
<name>A0A0W0FHT8_MONRR</name>
<reference evidence="1 2" key="1">
    <citation type="submission" date="2015-12" db="EMBL/GenBank/DDBJ databases">
        <title>Draft genome sequence of Moniliophthora roreri, the causal agent of frosty pod rot of cacao.</title>
        <authorList>
            <person name="Aime M.C."/>
            <person name="Diaz-Valderrama J.R."/>
            <person name="Kijpornyongpan T."/>
            <person name="Phillips-Mora W."/>
        </authorList>
    </citation>
    <scope>NUCLEOTIDE SEQUENCE [LARGE SCALE GENOMIC DNA]</scope>
    <source>
        <strain evidence="1 2">MCA 2952</strain>
    </source>
</reference>
<sequence>MFSLGESSLSEFDFLVLIYSNISYFTS</sequence>
<evidence type="ECO:0000313" key="2">
    <source>
        <dbReference type="Proteomes" id="UP000054988"/>
    </source>
</evidence>
<accession>A0A0W0FHT8</accession>